<evidence type="ECO:0000256" key="13">
    <source>
        <dbReference type="ARBA" id="ARBA00026054"/>
    </source>
</evidence>
<evidence type="ECO:0000256" key="1">
    <source>
        <dbReference type="ARBA" id="ARBA00005513"/>
    </source>
</evidence>
<keyword evidence="9 15" id="KW-0472">Membrane</keyword>
<keyword evidence="17" id="KW-0175">Coiled coil</keyword>
<evidence type="ECO:0000256" key="10">
    <source>
        <dbReference type="ARBA" id="ARBA00023310"/>
    </source>
</evidence>
<comment type="subunit">
    <text evidence="15">F-type ATPases have 2 components, F(1) - the catalytic core - and F(0) - the membrane proton channel. F(1) has five subunits: alpha(3), beta(3), gamma(1), delta(1), epsilon(1). F(0) has three main subunits: a(1), b(2) and c(10-14). The alpha and beta chains form an alternating ring which encloses part of the gamma chain. F(1) is attached to F(0) by a central stalk formed by the gamma and epsilon chains, while a peripheral stalk is formed by the delta and b chains.</text>
</comment>
<dbReference type="GO" id="GO:0046933">
    <property type="term" value="F:proton-transporting ATP synthase activity, rotational mechanism"/>
    <property type="evidence" value="ECO:0007669"/>
    <property type="project" value="UniProtKB-UniRule"/>
</dbReference>
<keyword evidence="10 15" id="KW-0066">ATP synthesis</keyword>
<keyword evidence="8 15" id="KW-0406">Ion transport</keyword>
<proteinExistence type="inferred from homology"/>
<dbReference type="NCBIfam" id="NF004411">
    <property type="entry name" value="PRK05759.1-2"/>
    <property type="match status" value="1"/>
</dbReference>
<evidence type="ECO:0000256" key="9">
    <source>
        <dbReference type="ARBA" id="ARBA00023136"/>
    </source>
</evidence>
<dbReference type="OrthoDB" id="9788020at2"/>
<evidence type="ECO:0000256" key="8">
    <source>
        <dbReference type="ARBA" id="ARBA00023065"/>
    </source>
</evidence>
<dbReference type="InterPro" id="IPR050059">
    <property type="entry name" value="ATP_synthase_B_chain"/>
</dbReference>
<dbReference type="GO" id="GO:0046961">
    <property type="term" value="F:proton-transporting ATPase activity, rotational mechanism"/>
    <property type="evidence" value="ECO:0007669"/>
    <property type="project" value="TreeGrafter"/>
</dbReference>
<dbReference type="NCBIfam" id="NF004413">
    <property type="entry name" value="PRK05759.1-4"/>
    <property type="match status" value="1"/>
</dbReference>
<dbReference type="EMBL" id="BJLF01000021">
    <property type="protein sequence ID" value="GEA52571.1"/>
    <property type="molecule type" value="Genomic_DNA"/>
</dbReference>
<keyword evidence="7 15" id="KW-1133">Transmembrane helix</keyword>
<dbReference type="Pfam" id="PF00430">
    <property type="entry name" value="ATP-synt_B"/>
    <property type="match status" value="1"/>
</dbReference>
<dbReference type="GO" id="GO:0005886">
    <property type="term" value="C:plasma membrane"/>
    <property type="evidence" value="ECO:0007669"/>
    <property type="project" value="UniProtKB-SubCell"/>
</dbReference>
<sequence length="156" mass="17559">MEMNATMLGQAISFAMFVWFCMKYVWPPIIEAIEERQKKIADGLSAAERAEKNLNLAQANASEQLKEAKRTATEIIDSANKRKAQIIDEAREDAQAERQKILTQAEAEVEADRSRARDELRKQVATLAIAGAEKILERSIDKEAQKDILENITAKL</sequence>
<keyword evidence="5 15" id="KW-0812">Transmembrane</keyword>
<dbReference type="GO" id="GO:0045259">
    <property type="term" value="C:proton-transporting ATP synthase complex"/>
    <property type="evidence" value="ECO:0007669"/>
    <property type="project" value="UniProtKB-KW"/>
</dbReference>
<dbReference type="InterPro" id="IPR002146">
    <property type="entry name" value="ATP_synth_b/b'su_bac/chlpt"/>
</dbReference>
<comment type="function">
    <text evidence="12">Component of the F(0) channel, it forms part of the peripheral stalk, linking F(1) to F(0). The b'-subunit is a diverged and duplicated form of b found in plants and photosynthetic bacteria.</text>
</comment>
<dbReference type="RefSeq" id="WP_141346999.1">
    <property type="nucleotide sequence ID" value="NZ_BJLF01000021.1"/>
</dbReference>
<evidence type="ECO:0000313" key="19">
    <source>
        <dbReference type="Proteomes" id="UP000318717"/>
    </source>
</evidence>
<dbReference type="NCBIfam" id="TIGR01144">
    <property type="entry name" value="ATP_synt_b"/>
    <property type="match status" value="1"/>
</dbReference>
<keyword evidence="19" id="KW-1185">Reference proteome</keyword>
<evidence type="ECO:0000256" key="6">
    <source>
        <dbReference type="ARBA" id="ARBA00022781"/>
    </source>
</evidence>
<comment type="subunit">
    <text evidence="13">F-type ATPases have 2 components, F(1) - the catalytic core - and F(0) - the membrane proton channel. F(1) has five subunits: alpha(3), beta(3), gamma(1), delta(1), epsilon(1). F(0) has four main subunits: a(1), b(2) and c(10-14). The alpha and beta chains form an alternating ring which encloses part of the gamma chain. F(1) is attached to F(0) by a central stalk formed by the gamma and epsilon chains, while a peripheral stalk is formed by the delta and b chains.</text>
</comment>
<comment type="caution">
    <text evidence="18">The sequence shown here is derived from an EMBL/GenBank/DDBJ whole genome shotgun (WGS) entry which is preliminary data.</text>
</comment>
<dbReference type="Gene3D" id="6.10.250.1580">
    <property type="match status" value="1"/>
</dbReference>
<gene>
    <name evidence="15 18" type="primary">atpF</name>
    <name evidence="18" type="ORF">VIN01S_33750</name>
</gene>
<dbReference type="PANTHER" id="PTHR33445">
    <property type="entry name" value="ATP SYNTHASE SUBUNIT B', CHLOROPLASTIC"/>
    <property type="match status" value="1"/>
</dbReference>
<evidence type="ECO:0000256" key="2">
    <source>
        <dbReference type="ARBA" id="ARBA00022448"/>
    </source>
</evidence>
<dbReference type="Proteomes" id="UP000318717">
    <property type="component" value="Unassembled WGS sequence"/>
</dbReference>
<accession>A0A4Y3HZX7</accession>
<evidence type="ECO:0000256" key="15">
    <source>
        <dbReference type="HAMAP-Rule" id="MF_01398"/>
    </source>
</evidence>
<comment type="function">
    <text evidence="11 15">F(1)F(0) ATP synthase produces ATP from ADP in the presence of a proton or sodium gradient. F-type ATPases consist of two structural domains, F(1) containing the extramembraneous catalytic core and F(0) containing the membrane proton channel, linked together by a central stalk and a peripheral stalk. During catalysis, ATP synthesis in the catalytic domain of F(1) is coupled via a rotary mechanism of the central stalk subunits to proton translocation.</text>
</comment>
<evidence type="ECO:0000256" key="11">
    <source>
        <dbReference type="ARBA" id="ARBA00025198"/>
    </source>
</evidence>
<protein>
    <recommendedName>
        <fullName evidence="15">ATP synthase subunit b</fullName>
    </recommendedName>
    <alternativeName>
        <fullName evidence="15">ATP synthase F(0) sector subunit b</fullName>
    </alternativeName>
    <alternativeName>
        <fullName evidence="15">ATPase subunit I</fullName>
    </alternativeName>
    <alternativeName>
        <fullName evidence="15">F-type ATPase subunit b</fullName>
        <shortName evidence="15">F-ATPase subunit b</shortName>
    </alternativeName>
</protein>
<name>A0A4Y3HZX7_9VIBR</name>
<evidence type="ECO:0000256" key="3">
    <source>
        <dbReference type="ARBA" id="ARBA00022475"/>
    </source>
</evidence>
<evidence type="ECO:0000256" key="16">
    <source>
        <dbReference type="RuleBase" id="RU003848"/>
    </source>
</evidence>
<keyword evidence="6 15" id="KW-0375">Hydrogen ion transport</keyword>
<evidence type="ECO:0000256" key="5">
    <source>
        <dbReference type="ARBA" id="ARBA00022692"/>
    </source>
</evidence>
<dbReference type="AlphaFoldDB" id="A0A4Y3HZX7"/>
<evidence type="ECO:0000256" key="17">
    <source>
        <dbReference type="SAM" id="Coils"/>
    </source>
</evidence>
<comment type="similarity">
    <text evidence="1 15 16">Belongs to the ATPase B chain family.</text>
</comment>
<comment type="subcellular location">
    <subcellularLocation>
        <location evidence="15">Cell membrane</location>
        <topology evidence="15">Single-pass membrane protein</topology>
    </subcellularLocation>
    <subcellularLocation>
        <location evidence="14">Endomembrane system</location>
        <topology evidence="14">Single-pass membrane protein</topology>
    </subcellularLocation>
</comment>
<evidence type="ECO:0000256" key="7">
    <source>
        <dbReference type="ARBA" id="ARBA00022989"/>
    </source>
</evidence>
<dbReference type="SUPFAM" id="SSF81573">
    <property type="entry name" value="F1F0 ATP synthase subunit B, membrane domain"/>
    <property type="match status" value="1"/>
</dbReference>
<dbReference type="HAMAP" id="MF_01398">
    <property type="entry name" value="ATP_synth_b_bprime"/>
    <property type="match status" value="1"/>
</dbReference>
<feature type="coiled-coil region" evidence="17">
    <location>
        <begin position="47"/>
        <end position="100"/>
    </location>
</feature>
<evidence type="ECO:0000256" key="14">
    <source>
        <dbReference type="ARBA" id="ARBA00037847"/>
    </source>
</evidence>
<evidence type="ECO:0000313" key="18">
    <source>
        <dbReference type="EMBL" id="GEA52571.1"/>
    </source>
</evidence>
<organism evidence="18 19">
    <name type="scientific">Vibrio inusitatus NBRC 102082</name>
    <dbReference type="NCBI Taxonomy" id="1219070"/>
    <lineage>
        <taxon>Bacteria</taxon>
        <taxon>Pseudomonadati</taxon>
        <taxon>Pseudomonadota</taxon>
        <taxon>Gammaproteobacteria</taxon>
        <taxon>Vibrionales</taxon>
        <taxon>Vibrionaceae</taxon>
        <taxon>Vibrio</taxon>
    </lineage>
</organism>
<dbReference type="InterPro" id="IPR005864">
    <property type="entry name" value="ATP_synth_F0_bsu_bac"/>
</dbReference>
<evidence type="ECO:0000256" key="12">
    <source>
        <dbReference type="ARBA" id="ARBA00025614"/>
    </source>
</evidence>
<keyword evidence="2 15" id="KW-0813">Transport</keyword>
<dbReference type="PANTHER" id="PTHR33445:SF1">
    <property type="entry name" value="ATP SYNTHASE SUBUNIT B"/>
    <property type="match status" value="1"/>
</dbReference>
<dbReference type="InterPro" id="IPR028987">
    <property type="entry name" value="ATP_synth_B-like_membr_sf"/>
</dbReference>
<dbReference type="GO" id="GO:0012505">
    <property type="term" value="C:endomembrane system"/>
    <property type="evidence" value="ECO:0007669"/>
    <property type="project" value="UniProtKB-SubCell"/>
</dbReference>
<keyword evidence="3 15" id="KW-1003">Cell membrane</keyword>
<reference evidence="18 19" key="1">
    <citation type="submission" date="2019-06" db="EMBL/GenBank/DDBJ databases">
        <title>Whole genome shotgun sequence of Vibrio inusitatus NBRC 102082.</title>
        <authorList>
            <person name="Hosoyama A."/>
            <person name="Uohara A."/>
            <person name="Ohji S."/>
            <person name="Ichikawa N."/>
        </authorList>
    </citation>
    <scope>NUCLEOTIDE SEQUENCE [LARGE SCALE GENOMIC DNA]</scope>
    <source>
        <strain evidence="18 19">NBRC 102082</strain>
    </source>
</reference>
<keyword evidence="4 15" id="KW-0138">CF(0)</keyword>
<dbReference type="CDD" id="cd06503">
    <property type="entry name" value="ATP-synt_Fo_b"/>
    <property type="match status" value="1"/>
</dbReference>
<evidence type="ECO:0000256" key="4">
    <source>
        <dbReference type="ARBA" id="ARBA00022547"/>
    </source>
</evidence>